<feature type="compositionally biased region" description="Basic and acidic residues" evidence="1">
    <location>
        <begin position="269"/>
        <end position="279"/>
    </location>
</feature>
<reference evidence="2" key="1">
    <citation type="submission" date="2021-03" db="EMBL/GenBank/DDBJ databases">
        <authorList>
            <person name="Li Z."/>
            <person name="Yang C."/>
        </authorList>
    </citation>
    <scope>NUCLEOTIDE SEQUENCE</scope>
    <source>
        <strain evidence="2">Dzin_1.0</strain>
        <tissue evidence="2">Leaf</tissue>
    </source>
</reference>
<feature type="region of interest" description="Disordered" evidence="1">
    <location>
        <begin position="1"/>
        <end position="39"/>
    </location>
</feature>
<feature type="compositionally biased region" description="Basic and acidic residues" evidence="1">
    <location>
        <begin position="309"/>
        <end position="320"/>
    </location>
</feature>
<feature type="region of interest" description="Disordered" evidence="1">
    <location>
        <begin position="187"/>
        <end position="226"/>
    </location>
</feature>
<protein>
    <submittedName>
        <fullName evidence="2">Uncharacterized protein</fullName>
    </submittedName>
</protein>
<evidence type="ECO:0000256" key="1">
    <source>
        <dbReference type="SAM" id="MobiDB-lite"/>
    </source>
</evidence>
<evidence type="ECO:0000313" key="2">
    <source>
        <dbReference type="EMBL" id="KAJ0983337.1"/>
    </source>
</evidence>
<proteinExistence type="predicted"/>
<sequence length="487" mass="52522">MVGGGDERTAQPLAGVTPQPLQGRDSMDRGLPPTNFGGRRSFATVVGGRAMRDAQDSVLKPGPLLDHLKASVKESVWIPDHVLAKAREGMNRVLFGKIFGHTVDSCEAESSGKPSEKCGTDQAISVSKGNEMEIEFQTDQMGNTQHLSSQNSTQGPRTGTGITMAAYGVWMTPGPRGFGKYVSVTGRGDGKGGRGDMGAGTSRGGRGGGRGGRGDLGPGNSWNSRGNRFQSIAVDDSPELAVGGSEEEMITCHTEQTHVVDDVSPTPKEVGRVETWERSRSRKTKAKHTAELDFDSFELERSPFVQDGRAPRDRSRERGDFLGGESLQNRDTGRGRVSYFDLDRTNKHQLNPLNTPDGQQTNDGTPIQQSTVGLMTSVETVGEAINIRPRDTSQAHPADQRGFSEKNIHDHLAFVHTVSVALEENERLNLMNNEVYPSVPEDGMDLEVAHERDPDPGVVRAPIDAGHEAMKVGTERVSSSTTPTVSL</sequence>
<gene>
    <name evidence="2" type="ORF">J5N97_011592</name>
</gene>
<dbReference type="EMBL" id="JAGGNH010000002">
    <property type="protein sequence ID" value="KAJ0983337.1"/>
    <property type="molecule type" value="Genomic_DNA"/>
</dbReference>
<feature type="compositionally biased region" description="Gly residues" evidence="1">
    <location>
        <begin position="195"/>
        <end position="217"/>
    </location>
</feature>
<dbReference type="AlphaFoldDB" id="A0A9D5D305"/>
<comment type="caution">
    <text evidence="2">The sequence shown here is derived from an EMBL/GenBank/DDBJ whole genome shotgun (WGS) entry which is preliminary data.</text>
</comment>
<dbReference type="Proteomes" id="UP001085076">
    <property type="component" value="Miscellaneous, Linkage group lg02"/>
</dbReference>
<keyword evidence="3" id="KW-1185">Reference proteome</keyword>
<accession>A0A9D5D305</accession>
<name>A0A9D5D305_9LILI</name>
<evidence type="ECO:0000313" key="3">
    <source>
        <dbReference type="Proteomes" id="UP001085076"/>
    </source>
</evidence>
<feature type="region of interest" description="Disordered" evidence="1">
    <location>
        <begin position="303"/>
        <end position="335"/>
    </location>
</feature>
<reference evidence="2" key="2">
    <citation type="journal article" date="2022" name="Hortic Res">
        <title>The genome of Dioscorea zingiberensis sheds light on the biosynthesis, origin and evolution of the medicinally important diosgenin saponins.</title>
        <authorList>
            <person name="Li Y."/>
            <person name="Tan C."/>
            <person name="Li Z."/>
            <person name="Guo J."/>
            <person name="Li S."/>
            <person name="Chen X."/>
            <person name="Wang C."/>
            <person name="Dai X."/>
            <person name="Yang H."/>
            <person name="Song W."/>
            <person name="Hou L."/>
            <person name="Xu J."/>
            <person name="Tong Z."/>
            <person name="Xu A."/>
            <person name="Yuan X."/>
            <person name="Wang W."/>
            <person name="Yang Q."/>
            <person name="Chen L."/>
            <person name="Sun Z."/>
            <person name="Wang K."/>
            <person name="Pan B."/>
            <person name="Chen J."/>
            <person name="Bao Y."/>
            <person name="Liu F."/>
            <person name="Qi X."/>
            <person name="Gang D.R."/>
            <person name="Wen J."/>
            <person name="Li J."/>
        </authorList>
    </citation>
    <scope>NUCLEOTIDE SEQUENCE</scope>
    <source>
        <strain evidence="2">Dzin_1.0</strain>
    </source>
</reference>
<feature type="region of interest" description="Disordered" evidence="1">
    <location>
        <begin position="263"/>
        <end position="289"/>
    </location>
</feature>
<organism evidence="2 3">
    <name type="scientific">Dioscorea zingiberensis</name>
    <dbReference type="NCBI Taxonomy" id="325984"/>
    <lineage>
        <taxon>Eukaryota</taxon>
        <taxon>Viridiplantae</taxon>
        <taxon>Streptophyta</taxon>
        <taxon>Embryophyta</taxon>
        <taxon>Tracheophyta</taxon>
        <taxon>Spermatophyta</taxon>
        <taxon>Magnoliopsida</taxon>
        <taxon>Liliopsida</taxon>
        <taxon>Dioscoreales</taxon>
        <taxon>Dioscoreaceae</taxon>
        <taxon>Dioscorea</taxon>
    </lineage>
</organism>